<organism evidence="6 7">
    <name type="scientific">Aureliella helgolandensis</name>
    <dbReference type="NCBI Taxonomy" id="2527968"/>
    <lineage>
        <taxon>Bacteria</taxon>
        <taxon>Pseudomonadati</taxon>
        <taxon>Planctomycetota</taxon>
        <taxon>Planctomycetia</taxon>
        <taxon>Pirellulales</taxon>
        <taxon>Pirellulaceae</taxon>
        <taxon>Aureliella</taxon>
    </lineage>
</organism>
<dbReference type="AlphaFoldDB" id="A0A518GGZ5"/>
<dbReference type="Gene3D" id="3.40.50.20">
    <property type="match status" value="1"/>
</dbReference>
<evidence type="ECO:0000256" key="1">
    <source>
        <dbReference type="ARBA" id="ARBA00022723"/>
    </source>
</evidence>
<dbReference type="InterPro" id="IPR004666">
    <property type="entry name" value="Rp_bS6_RimK/Lys_biosynth_LsyX"/>
</dbReference>
<keyword evidence="3 4" id="KW-0067">ATP-binding</keyword>
<dbReference type="NCBIfam" id="TIGR00768">
    <property type="entry name" value="rimK_fam"/>
    <property type="match status" value="1"/>
</dbReference>
<dbReference type="PROSITE" id="PS50975">
    <property type="entry name" value="ATP_GRASP"/>
    <property type="match status" value="1"/>
</dbReference>
<sequence>MHRRLAILGVPEGPYVRDLQRAALELQPDIQIDLLRYVDLQLGLSGSIESGVGVFVEPPPYEAVIVRSMPLGTLEQVIFRMDCLQGWEAAGVRLVNSPRSLEVAIDKWLTLQRLAVAGLPIPATIACQTRESAMLAYEKLGGDVLIKPLFGGEGRGIVRVQCKDMAWRVLGSLQQIGQVLYVQQFVEHSGYDIRVLFVGEQHYSIRRRAQGTWLTNLSQGSVAESHALSELELDLAWRAARAIGGAVVGVDLLPTLDGRRLVLEVNAVPGWRGTGAALGVDIARQVVQYALRDGD</sequence>
<dbReference type="OrthoDB" id="9786585at2"/>
<dbReference type="GO" id="GO:0046872">
    <property type="term" value="F:metal ion binding"/>
    <property type="evidence" value="ECO:0007669"/>
    <property type="project" value="UniProtKB-KW"/>
</dbReference>
<reference evidence="6 7" key="1">
    <citation type="submission" date="2019-02" db="EMBL/GenBank/DDBJ databases">
        <title>Deep-cultivation of Planctomycetes and their phenomic and genomic characterization uncovers novel biology.</title>
        <authorList>
            <person name="Wiegand S."/>
            <person name="Jogler M."/>
            <person name="Boedeker C."/>
            <person name="Pinto D."/>
            <person name="Vollmers J."/>
            <person name="Rivas-Marin E."/>
            <person name="Kohn T."/>
            <person name="Peeters S.H."/>
            <person name="Heuer A."/>
            <person name="Rast P."/>
            <person name="Oberbeckmann S."/>
            <person name="Bunk B."/>
            <person name="Jeske O."/>
            <person name="Meyerdierks A."/>
            <person name="Storesund J.E."/>
            <person name="Kallscheuer N."/>
            <person name="Luecker S."/>
            <person name="Lage O.M."/>
            <person name="Pohl T."/>
            <person name="Merkel B.J."/>
            <person name="Hornburger P."/>
            <person name="Mueller R.-W."/>
            <person name="Bruemmer F."/>
            <person name="Labrenz M."/>
            <person name="Spormann A.M."/>
            <person name="Op den Camp H."/>
            <person name="Overmann J."/>
            <person name="Amann R."/>
            <person name="Jetten M.S.M."/>
            <person name="Mascher T."/>
            <person name="Medema M.H."/>
            <person name="Devos D.P."/>
            <person name="Kaster A.-K."/>
            <person name="Ovreas L."/>
            <person name="Rohde M."/>
            <person name="Galperin M.Y."/>
            <person name="Jogler C."/>
        </authorList>
    </citation>
    <scope>NUCLEOTIDE SEQUENCE [LARGE SCALE GENOMIC DNA]</scope>
    <source>
        <strain evidence="6 7">Q31a</strain>
    </source>
</reference>
<dbReference type="GO" id="GO:0005524">
    <property type="term" value="F:ATP binding"/>
    <property type="evidence" value="ECO:0007669"/>
    <property type="project" value="UniProtKB-UniRule"/>
</dbReference>
<gene>
    <name evidence="6" type="primary">lysX_2</name>
    <name evidence="6" type="ORF">Q31a_62580</name>
</gene>
<dbReference type="EMBL" id="CP036298">
    <property type="protein sequence ID" value="QDV27865.1"/>
    <property type="molecule type" value="Genomic_DNA"/>
</dbReference>
<dbReference type="GO" id="GO:0005737">
    <property type="term" value="C:cytoplasm"/>
    <property type="evidence" value="ECO:0007669"/>
    <property type="project" value="TreeGrafter"/>
</dbReference>
<dbReference type="PANTHER" id="PTHR21621:SF0">
    <property type="entry name" value="BETA-CITRYLGLUTAMATE SYNTHASE B-RELATED"/>
    <property type="match status" value="1"/>
</dbReference>
<evidence type="ECO:0000259" key="5">
    <source>
        <dbReference type="PROSITE" id="PS50975"/>
    </source>
</evidence>
<dbReference type="InterPro" id="IPR013651">
    <property type="entry name" value="ATP-grasp_RimK-type"/>
</dbReference>
<proteinExistence type="predicted"/>
<dbReference type="PANTHER" id="PTHR21621">
    <property type="entry name" value="RIBOSOMAL PROTEIN S6 MODIFICATION PROTEIN"/>
    <property type="match status" value="1"/>
</dbReference>
<evidence type="ECO:0000256" key="4">
    <source>
        <dbReference type="PROSITE-ProRule" id="PRU00409"/>
    </source>
</evidence>
<evidence type="ECO:0000313" key="6">
    <source>
        <dbReference type="EMBL" id="QDV27865.1"/>
    </source>
</evidence>
<keyword evidence="2 4" id="KW-0547">Nucleotide-binding</keyword>
<dbReference type="Gene3D" id="3.30.470.20">
    <property type="entry name" value="ATP-grasp fold, B domain"/>
    <property type="match status" value="1"/>
</dbReference>
<dbReference type="Gene3D" id="3.30.1490.20">
    <property type="entry name" value="ATP-grasp fold, A domain"/>
    <property type="match status" value="1"/>
</dbReference>
<accession>A0A518GGZ5</accession>
<feature type="domain" description="ATP-grasp" evidence="5">
    <location>
        <begin position="111"/>
        <end position="291"/>
    </location>
</feature>
<dbReference type="Pfam" id="PF08443">
    <property type="entry name" value="RimK"/>
    <property type="match status" value="1"/>
</dbReference>
<dbReference type="EC" id="6.3.2.-" evidence="6"/>
<keyword evidence="6" id="KW-0436">Ligase</keyword>
<evidence type="ECO:0000256" key="3">
    <source>
        <dbReference type="ARBA" id="ARBA00022840"/>
    </source>
</evidence>
<dbReference type="Proteomes" id="UP000318017">
    <property type="component" value="Chromosome"/>
</dbReference>
<dbReference type="InterPro" id="IPR013815">
    <property type="entry name" value="ATP_grasp_subdomain_1"/>
</dbReference>
<keyword evidence="1" id="KW-0479">Metal-binding</keyword>
<dbReference type="GO" id="GO:0009432">
    <property type="term" value="P:SOS response"/>
    <property type="evidence" value="ECO:0007669"/>
    <property type="project" value="TreeGrafter"/>
</dbReference>
<name>A0A518GGZ5_9BACT</name>
<dbReference type="KEGG" id="ahel:Q31a_62580"/>
<evidence type="ECO:0000256" key="2">
    <source>
        <dbReference type="ARBA" id="ARBA00022741"/>
    </source>
</evidence>
<evidence type="ECO:0000313" key="7">
    <source>
        <dbReference type="Proteomes" id="UP000318017"/>
    </source>
</evidence>
<dbReference type="GO" id="GO:0018169">
    <property type="term" value="F:ribosomal S6-glutamic acid ligase activity"/>
    <property type="evidence" value="ECO:0007669"/>
    <property type="project" value="TreeGrafter"/>
</dbReference>
<dbReference type="RefSeq" id="WP_145085921.1">
    <property type="nucleotide sequence ID" value="NZ_CP036298.1"/>
</dbReference>
<protein>
    <submittedName>
        <fullName evidence="6">Alpha-aminoadipate--LysW ligase LysX</fullName>
        <ecNumber evidence="6">6.3.2.-</ecNumber>
    </submittedName>
</protein>
<keyword evidence="7" id="KW-1185">Reference proteome</keyword>
<dbReference type="InterPro" id="IPR011761">
    <property type="entry name" value="ATP-grasp"/>
</dbReference>
<dbReference type="SUPFAM" id="SSF56059">
    <property type="entry name" value="Glutathione synthetase ATP-binding domain-like"/>
    <property type="match status" value="1"/>
</dbReference>